<evidence type="ECO:0000313" key="8">
    <source>
        <dbReference type="Proteomes" id="UP001374535"/>
    </source>
</evidence>
<gene>
    <name evidence="7" type="ORF">V8G54_030134</name>
</gene>
<organism evidence="7 8">
    <name type="scientific">Vigna mungo</name>
    <name type="common">Black gram</name>
    <name type="synonym">Phaseolus mungo</name>
    <dbReference type="NCBI Taxonomy" id="3915"/>
    <lineage>
        <taxon>Eukaryota</taxon>
        <taxon>Viridiplantae</taxon>
        <taxon>Streptophyta</taxon>
        <taxon>Embryophyta</taxon>
        <taxon>Tracheophyta</taxon>
        <taxon>Spermatophyta</taxon>
        <taxon>Magnoliopsida</taxon>
        <taxon>eudicotyledons</taxon>
        <taxon>Gunneridae</taxon>
        <taxon>Pentapetalae</taxon>
        <taxon>rosids</taxon>
        <taxon>fabids</taxon>
        <taxon>Fabales</taxon>
        <taxon>Fabaceae</taxon>
        <taxon>Papilionoideae</taxon>
        <taxon>50 kb inversion clade</taxon>
        <taxon>NPAAA clade</taxon>
        <taxon>indigoferoid/millettioid clade</taxon>
        <taxon>Phaseoleae</taxon>
        <taxon>Vigna</taxon>
    </lineage>
</organism>
<keyword evidence="8" id="KW-1185">Reference proteome</keyword>
<evidence type="ECO:0000313" key="7">
    <source>
        <dbReference type="EMBL" id="WVY97983.1"/>
    </source>
</evidence>
<keyword evidence="5" id="KW-1133">Transmembrane helix</keyword>
<evidence type="ECO:0000259" key="6">
    <source>
        <dbReference type="PROSITE" id="PS51999"/>
    </source>
</evidence>
<evidence type="ECO:0000256" key="2">
    <source>
        <dbReference type="ARBA" id="ARBA00022771"/>
    </source>
</evidence>
<dbReference type="GO" id="GO:0008270">
    <property type="term" value="F:zinc ion binding"/>
    <property type="evidence" value="ECO:0007669"/>
    <property type="project" value="UniProtKB-KW"/>
</dbReference>
<dbReference type="PROSITE" id="PS51999">
    <property type="entry name" value="ZF_GRF"/>
    <property type="match status" value="1"/>
</dbReference>
<keyword evidence="5" id="KW-0472">Membrane</keyword>
<keyword evidence="2 4" id="KW-0863">Zinc-finger</keyword>
<evidence type="ECO:0000256" key="3">
    <source>
        <dbReference type="ARBA" id="ARBA00022833"/>
    </source>
</evidence>
<dbReference type="Proteomes" id="UP001374535">
    <property type="component" value="Chromosome 9"/>
</dbReference>
<evidence type="ECO:0000256" key="5">
    <source>
        <dbReference type="SAM" id="Phobius"/>
    </source>
</evidence>
<reference evidence="7 8" key="1">
    <citation type="journal article" date="2023" name="Life. Sci Alliance">
        <title>Evolutionary insights into 3D genome organization and epigenetic landscape of Vigna mungo.</title>
        <authorList>
            <person name="Junaid A."/>
            <person name="Singh B."/>
            <person name="Bhatia S."/>
        </authorList>
    </citation>
    <scope>NUCLEOTIDE SEQUENCE [LARGE SCALE GENOMIC DNA]</scope>
    <source>
        <strain evidence="7">Urdbean</strain>
    </source>
</reference>
<feature type="domain" description="GRF-type" evidence="6">
    <location>
        <begin position="87"/>
        <end position="132"/>
    </location>
</feature>
<name>A0AAQ3RJT4_VIGMU</name>
<proteinExistence type="predicted"/>
<protein>
    <recommendedName>
        <fullName evidence="6">GRF-type domain-containing protein</fullName>
    </recommendedName>
</protein>
<evidence type="ECO:0000256" key="1">
    <source>
        <dbReference type="ARBA" id="ARBA00022723"/>
    </source>
</evidence>
<dbReference type="Pfam" id="PF06839">
    <property type="entry name" value="Zn_ribbon_GRF"/>
    <property type="match status" value="1"/>
</dbReference>
<dbReference type="AlphaFoldDB" id="A0AAQ3RJT4"/>
<dbReference type="EMBL" id="CP144692">
    <property type="protein sequence ID" value="WVY97983.1"/>
    <property type="molecule type" value="Genomic_DNA"/>
</dbReference>
<keyword evidence="1" id="KW-0479">Metal-binding</keyword>
<accession>A0AAQ3RJT4</accession>
<feature type="transmembrane region" description="Helical" evidence="5">
    <location>
        <begin position="179"/>
        <end position="200"/>
    </location>
</feature>
<dbReference type="InterPro" id="IPR010666">
    <property type="entry name" value="Znf_GRF"/>
</dbReference>
<sequence length="201" mass="22324">MKVRNENWCRESSIFELGIGRVHLGFFQKLKPFQKLGYEFGDLGFNRKFTLKMHSCSSSSCSGWRKEDGNVVVGGARGGCSNGGPFCNCGMKCVVRTARIVKHKGKEFWGCPKFKNGGEGGGCNYFKWCADHGVVETETSAKCEGKCESFLKREAMEDGWKIKSDLDLSVKKLENRLNIVLGIVCVLCVLNIIVLTLEFVG</sequence>
<keyword evidence="5" id="KW-0812">Transmembrane</keyword>
<keyword evidence="3" id="KW-0862">Zinc</keyword>
<evidence type="ECO:0000256" key="4">
    <source>
        <dbReference type="PROSITE-ProRule" id="PRU01343"/>
    </source>
</evidence>